<protein>
    <recommendedName>
        <fullName evidence="4">ABC-type quaternary amine transporter</fullName>
        <ecNumber evidence="4">7.6.2.9</ecNumber>
    </recommendedName>
</protein>
<gene>
    <name evidence="6" type="ORF">QDX21_11660</name>
</gene>
<dbReference type="FunFam" id="3.40.50.300:FF:000425">
    <property type="entry name" value="Probable ABC transporter, ATP-binding subunit"/>
    <property type="match status" value="1"/>
</dbReference>
<dbReference type="PANTHER" id="PTHR43875">
    <property type="entry name" value="MALTODEXTRIN IMPORT ATP-BINDING PROTEIN MSMX"/>
    <property type="match status" value="1"/>
</dbReference>
<proteinExistence type="predicted"/>
<reference evidence="6 7" key="1">
    <citation type="submission" date="2023-03" db="EMBL/GenBank/DDBJ databases">
        <title>Complete genome sequences of several Auritidibacter ignavus strains isolated from ear infections.</title>
        <authorList>
            <person name="Baehr T."/>
            <person name="Baumhoegger A.M."/>
        </authorList>
    </citation>
    <scope>NUCLEOTIDE SEQUENCE [LARGE SCALE GENOMIC DNA]</scope>
    <source>
        <strain evidence="6 7">BABAE-6</strain>
    </source>
</reference>
<feature type="domain" description="ABC transporter" evidence="5">
    <location>
        <begin position="19"/>
        <end position="254"/>
    </location>
</feature>
<dbReference type="PANTHER" id="PTHR43875:SF1">
    <property type="entry name" value="OSMOPROTECTIVE COMPOUNDS UPTAKE ATP-BINDING PROTEIN GGTA"/>
    <property type="match status" value="1"/>
</dbReference>
<name>A0AAJ6AMS1_9MICC</name>
<dbReference type="Pfam" id="PF08402">
    <property type="entry name" value="TOBE_2"/>
    <property type="match status" value="1"/>
</dbReference>
<dbReference type="EC" id="7.6.2.9" evidence="4"/>
<dbReference type="PROSITE" id="PS00211">
    <property type="entry name" value="ABC_TRANSPORTER_1"/>
    <property type="match status" value="1"/>
</dbReference>
<organism evidence="6 7">
    <name type="scientific">Auritidibacter ignavus</name>
    <dbReference type="NCBI Taxonomy" id="678932"/>
    <lineage>
        <taxon>Bacteria</taxon>
        <taxon>Bacillati</taxon>
        <taxon>Actinomycetota</taxon>
        <taxon>Actinomycetes</taxon>
        <taxon>Micrococcales</taxon>
        <taxon>Micrococcaceae</taxon>
        <taxon>Auritidibacter</taxon>
    </lineage>
</organism>
<dbReference type="GO" id="GO:0015418">
    <property type="term" value="F:ABC-type quaternary ammonium compound transporting activity"/>
    <property type="evidence" value="ECO:0007669"/>
    <property type="project" value="UniProtKB-EC"/>
</dbReference>
<dbReference type="InterPro" id="IPR003593">
    <property type="entry name" value="AAA+_ATPase"/>
</dbReference>
<dbReference type="InterPro" id="IPR013611">
    <property type="entry name" value="Transp-assoc_OB_typ2"/>
</dbReference>
<dbReference type="InterPro" id="IPR027417">
    <property type="entry name" value="P-loop_NTPase"/>
</dbReference>
<dbReference type="GO" id="GO:0016887">
    <property type="term" value="F:ATP hydrolysis activity"/>
    <property type="evidence" value="ECO:0007669"/>
    <property type="project" value="InterPro"/>
</dbReference>
<evidence type="ECO:0000256" key="2">
    <source>
        <dbReference type="ARBA" id="ARBA00022741"/>
    </source>
</evidence>
<keyword evidence="2" id="KW-0547">Nucleotide-binding</keyword>
<evidence type="ECO:0000256" key="1">
    <source>
        <dbReference type="ARBA" id="ARBA00022448"/>
    </source>
</evidence>
<dbReference type="InterPro" id="IPR017871">
    <property type="entry name" value="ABC_transporter-like_CS"/>
</dbReference>
<evidence type="ECO:0000259" key="5">
    <source>
        <dbReference type="PROSITE" id="PS50893"/>
    </source>
</evidence>
<dbReference type="RefSeq" id="WP_199445864.1">
    <property type="nucleotide sequence ID" value="NZ_CP122565.1"/>
</dbReference>
<dbReference type="EMBL" id="CP122566">
    <property type="protein sequence ID" value="WGH92935.1"/>
    <property type="molecule type" value="Genomic_DNA"/>
</dbReference>
<accession>A0AAJ6AMS1</accession>
<keyword evidence="3 6" id="KW-0067">ATP-binding</keyword>
<dbReference type="SMART" id="SM00382">
    <property type="entry name" value="AAA"/>
    <property type="match status" value="1"/>
</dbReference>
<sequence length="355" mass="38414">MIETAHAKVPTPPGGGTEVILSGVSRLFSDGTGLHPVDLHFRPGEFVSILGPSGCGKSTLLRCLAGLEIPDDGAITFGQRTVSAPGQKPIPTNRRRIGMVFQDLALWPHLSVTDNVAFPLRVSAAPKKTIAPRVNEALERVGMEEFARKMPHQLSGGQQQRVAIARAVISAPELLLLDEPFSALDATLRAQLGMELVELASRLNLTTLYVTHDQQEAMSMSQRIVVMRAGSLQQFDTPEALYQKPANEFVAGFVGRFNRLPQYESQIEGHVVGVRPENVTVTGPLDHDPVTEPVHDSAGLDLEATTVSCLYTGGGYLIRCEVHGSDPWQVDSTDPYEPGTPIGLRVDSAHLLHLT</sequence>
<evidence type="ECO:0000256" key="4">
    <source>
        <dbReference type="ARBA" id="ARBA00066388"/>
    </source>
</evidence>
<keyword evidence="7" id="KW-1185">Reference proteome</keyword>
<dbReference type="Proteomes" id="UP001224674">
    <property type="component" value="Chromosome"/>
</dbReference>
<dbReference type="SUPFAM" id="SSF52540">
    <property type="entry name" value="P-loop containing nucleoside triphosphate hydrolases"/>
    <property type="match status" value="1"/>
</dbReference>
<dbReference type="GO" id="GO:0005524">
    <property type="term" value="F:ATP binding"/>
    <property type="evidence" value="ECO:0007669"/>
    <property type="project" value="UniProtKB-KW"/>
</dbReference>
<evidence type="ECO:0000313" key="7">
    <source>
        <dbReference type="Proteomes" id="UP001224674"/>
    </source>
</evidence>
<keyword evidence="1" id="KW-0813">Transport</keyword>
<dbReference type="Gene3D" id="3.40.50.300">
    <property type="entry name" value="P-loop containing nucleotide triphosphate hydrolases"/>
    <property type="match status" value="1"/>
</dbReference>
<dbReference type="GO" id="GO:0055052">
    <property type="term" value="C:ATP-binding cassette (ABC) transporter complex, substrate-binding subunit-containing"/>
    <property type="evidence" value="ECO:0007669"/>
    <property type="project" value="TreeGrafter"/>
</dbReference>
<dbReference type="InterPro" id="IPR047641">
    <property type="entry name" value="ABC_transpr_MalK/UgpC-like"/>
</dbReference>
<dbReference type="PROSITE" id="PS50893">
    <property type="entry name" value="ABC_TRANSPORTER_2"/>
    <property type="match status" value="1"/>
</dbReference>
<evidence type="ECO:0000313" key="6">
    <source>
        <dbReference type="EMBL" id="WGH92935.1"/>
    </source>
</evidence>
<dbReference type="AlphaFoldDB" id="A0AAJ6AMS1"/>
<dbReference type="Pfam" id="PF00005">
    <property type="entry name" value="ABC_tran"/>
    <property type="match status" value="1"/>
</dbReference>
<dbReference type="InterPro" id="IPR003439">
    <property type="entry name" value="ABC_transporter-like_ATP-bd"/>
</dbReference>
<evidence type="ECO:0000256" key="3">
    <source>
        <dbReference type="ARBA" id="ARBA00022840"/>
    </source>
</evidence>